<dbReference type="PANTHER" id="PTHR33223">
    <property type="entry name" value="CCHC-TYPE DOMAIN-CONTAINING PROTEIN"/>
    <property type="match status" value="1"/>
</dbReference>
<dbReference type="KEGG" id="jre:108998142"/>
<feature type="compositionally biased region" description="Basic and acidic residues" evidence="1">
    <location>
        <begin position="122"/>
        <end position="183"/>
    </location>
</feature>
<dbReference type="OrthoDB" id="1737504at2759"/>
<organism evidence="2 3">
    <name type="scientific">Juglans regia</name>
    <name type="common">English walnut</name>
    <dbReference type="NCBI Taxonomy" id="51240"/>
    <lineage>
        <taxon>Eukaryota</taxon>
        <taxon>Viridiplantae</taxon>
        <taxon>Streptophyta</taxon>
        <taxon>Embryophyta</taxon>
        <taxon>Tracheophyta</taxon>
        <taxon>Spermatophyta</taxon>
        <taxon>Magnoliopsida</taxon>
        <taxon>eudicotyledons</taxon>
        <taxon>Gunneridae</taxon>
        <taxon>Pentapetalae</taxon>
        <taxon>rosids</taxon>
        <taxon>fabids</taxon>
        <taxon>Fagales</taxon>
        <taxon>Juglandaceae</taxon>
        <taxon>Juglans</taxon>
    </lineage>
</organism>
<feature type="region of interest" description="Disordered" evidence="1">
    <location>
        <begin position="116"/>
        <end position="184"/>
    </location>
</feature>
<dbReference type="GeneID" id="108998142"/>
<dbReference type="Proteomes" id="UP000235220">
    <property type="component" value="Chromosome 6"/>
</dbReference>
<evidence type="ECO:0000313" key="3">
    <source>
        <dbReference type="RefSeq" id="XP_018830157.2"/>
    </source>
</evidence>
<protein>
    <submittedName>
        <fullName evidence="3">Uncharacterized protein LOC108998142</fullName>
    </submittedName>
</protein>
<dbReference type="PANTHER" id="PTHR33223:SF10">
    <property type="entry name" value="AMINOTRANSFERASE-LIKE PLANT MOBILE DOMAIN-CONTAINING PROTEIN"/>
    <property type="match status" value="1"/>
</dbReference>
<evidence type="ECO:0000256" key="1">
    <source>
        <dbReference type="SAM" id="MobiDB-lite"/>
    </source>
</evidence>
<gene>
    <name evidence="3" type="primary">LOC108998142</name>
</gene>
<dbReference type="Pfam" id="PF03732">
    <property type="entry name" value="Retrotrans_gag"/>
    <property type="match status" value="1"/>
</dbReference>
<evidence type="ECO:0000313" key="2">
    <source>
        <dbReference type="Proteomes" id="UP000235220"/>
    </source>
</evidence>
<name>A0A2I4FES9_JUGRE</name>
<proteinExistence type="predicted"/>
<dbReference type="Gramene" id="Jr06_14650_p1">
    <property type="protein sequence ID" value="cds.Jr06_14650_p1"/>
    <property type="gene ID" value="Jr06_14650"/>
</dbReference>
<dbReference type="InterPro" id="IPR005162">
    <property type="entry name" value="Retrotrans_gag_dom"/>
</dbReference>
<reference evidence="3" key="1">
    <citation type="submission" date="2025-08" db="UniProtKB">
        <authorList>
            <consortium name="RefSeq"/>
        </authorList>
    </citation>
    <scope>IDENTIFICATION</scope>
    <source>
        <tissue evidence="3">Leaves</tissue>
    </source>
</reference>
<dbReference type="RefSeq" id="XP_018830157.2">
    <property type="nucleotide sequence ID" value="XM_018974612.2"/>
</dbReference>
<accession>A0A2I4FES9</accession>
<dbReference type="AlphaFoldDB" id="A0A2I4FES9"/>
<sequence>MTLHGFPGETNSIESFEELGRQFLTQLMASRKCRRPSVYLLTVKQLEDESLKAYLTRFNKEKMTTDQDEKIMLAALLEGVWPRSPFMAELARKTPSTLQEFMDKVDDFINAEDTLIALTTQPERRSERETKGGQRKDRDGEQKAKSDQQESRQDGNVRRHNDGYVHYLEKTKEEEPTENKWQIEKYCTYRKTRGHRTEDCYNLK</sequence>
<keyword evidence="2" id="KW-1185">Reference proteome</keyword>